<reference evidence="6 7" key="1">
    <citation type="submission" date="2018-03" db="EMBL/GenBank/DDBJ databases">
        <title>Genomic Encyclopedia of Archaeal and Bacterial Type Strains, Phase II (KMG-II): from individual species to whole genera.</title>
        <authorList>
            <person name="Goeker M."/>
        </authorList>
    </citation>
    <scope>NUCLEOTIDE SEQUENCE [LARGE SCALE GENOMIC DNA]</scope>
    <source>
        <strain evidence="6 7">DSM 100346</strain>
    </source>
</reference>
<accession>A0A316ABM5</accession>
<evidence type="ECO:0000256" key="2">
    <source>
        <dbReference type="ARBA" id="ARBA00022748"/>
    </source>
</evidence>
<comment type="caution">
    <text evidence="6">The sequence shown here is derived from an EMBL/GenBank/DDBJ whole genome shotgun (WGS) entry which is preliminary data.</text>
</comment>
<dbReference type="GO" id="GO:0017004">
    <property type="term" value="P:cytochrome complex assembly"/>
    <property type="evidence" value="ECO:0007669"/>
    <property type="project" value="UniProtKB-KW"/>
</dbReference>
<dbReference type="PANTHER" id="PTHR42852:SF6">
    <property type="entry name" value="THIOL:DISULFIDE INTERCHANGE PROTEIN DSBE"/>
    <property type="match status" value="1"/>
</dbReference>
<evidence type="ECO:0000256" key="1">
    <source>
        <dbReference type="ARBA" id="ARBA00004196"/>
    </source>
</evidence>
<evidence type="ECO:0000256" key="4">
    <source>
        <dbReference type="ARBA" id="ARBA00023284"/>
    </source>
</evidence>
<dbReference type="InterPro" id="IPR036249">
    <property type="entry name" value="Thioredoxin-like_sf"/>
</dbReference>
<keyword evidence="6" id="KW-0413">Isomerase</keyword>
<dbReference type="InterPro" id="IPR050553">
    <property type="entry name" value="Thioredoxin_ResA/DsbE_sf"/>
</dbReference>
<dbReference type="AlphaFoldDB" id="A0A316ABM5"/>
<keyword evidence="3" id="KW-1015">Disulfide bond</keyword>
<evidence type="ECO:0000313" key="7">
    <source>
        <dbReference type="Proteomes" id="UP000245880"/>
    </source>
</evidence>
<dbReference type="CDD" id="cd02966">
    <property type="entry name" value="TlpA_like_family"/>
    <property type="match status" value="1"/>
</dbReference>
<dbReference type="Pfam" id="PF08534">
    <property type="entry name" value="Redoxin"/>
    <property type="match status" value="1"/>
</dbReference>
<dbReference type="EMBL" id="QGDT01000015">
    <property type="protein sequence ID" value="PWJ54982.1"/>
    <property type="molecule type" value="Genomic_DNA"/>
</dbReference>
<comment type="subcellular location">
    <subcellularLocation>
        <location evidence="1">Cell envelope</location>
    </subcellularLocation>
</comment>
<dbReference type="Proteomes" id="UP000245880">
    <property type="component" value="Unassembled WGS sequence"/>
</dbReference>
<dbReference type="PANTHER" id="PTHR42852">
    <property type="entry name" value="THIOL:DISULFIDE INTERCHANGE PROTEIN DSBE"/>
    <property type="match status" value="1"/>
</dbReference>
<dbReference type="RefSeq" id="WP_109677336.1">
    <property type="nucleotide sequence ID" value="NZ_QGDT01000015.1"/>
</dbReference>
<organism evidence="6 7">
    <name type="scientific">Dyadobacter jejuensis</name>
    <dbReference type="NCBI Taxonomy" id="1082580"/>
    <lineage>
        <taxon>Bacteria</taxon>
        <taxon>Pseudomonadati</taxon>
        <taxon>Bacteroidota</taxon>
        <taxon>Cytophagia</taxon>
        <taxon>Cytophagales</taxon>
        <taxon>Spirosomataceae</taxon>
        <taxon>Dyadobacter</taxon>
    </lineage>
</organism>
<evidence type="ECO:0000259" key="5">
    <source>
        <dbReference type="PROSITE" id="PS51352"/>
    </source>
</evidence>
<dbReference type="Gene3D" id="3.40.30.10">
    <property type="entry name" value="Glutaredoxin"/>
    <property type="match status" value="1"/>
</dbReference>
<feature type="domain" description="Thioredoxin" evidence="5">
    <location>
        <begin position="223"/>
        <end position="369"/>
    </location>
</feature>
<dbReference type="GO" id="GO:0030313">
    <property type="term" value="C:cell envelope"/>
    <property type="evidence" value="ECO:0007669"/>
    <property type="project" value="UniProtKB-SubCell"/>
</dbReference>
<evidence type="ECO:0000256" key="3">
    <source>
        <dbReference type="ARBA" id="ARBA00023157"/>
    </source>
</evidence>
<dbReference type="OrthoDB" id="6399635at2"/>
<proteinExistence type="predicted"/>
<dbReference type="SUPFAM" id="SSF52833">
    <property type="entry name" value="Thioredoxin-like"/>
    <property type="match status" value="1"/>
</dbReference>
<gene>
    <name evidence="6" type="ORF">CLV98_1151</name>
</gene>
<protein>
    <submittedName>
        <fullName evidence="6">Thiol-disulfide isomerase/thioredoxin</fullName>
    </submittedName>
</protein>
<keyword evidence="2" id="KW-0201">Cytochrome c-type biogenesis</keyword>
<dbReference type="GO" id="GO:0016853">
    <property type="term" value="F:isomerase activity"/>
    <property type="evidence" value="ECO:0007669"/>
    <property type="project" value="UniProtKB-KW"/>
</dbReference>
<name>A0A316ABM5_9BACT</name>
<keyword evidence="7" id="KW-1185">Reference proteome</keyword>
<dbReference type="InterPro" id="IPR013740">
    <property type="entry name" value="Redoxin"/>
</dbReference>
<evidence type="ECO:0000313" key="6">
    <source>
        <dbReference type="EMBL" id="PWJ54982.1"/>
    </source>
</evidence>
<dbReference type="InterPro" id="IPR013766">
    <property type="entry name" value="Thioredoxin_domain"/>
</dbReference>
<keyword evidence="4" id="KW-0676">Redox-active center</keyword>
<dbReference type="PROSITE" id="PS51352">
    <property type="entry name" value="THIOREDOXIN_2"/>
    <property type="match status" value="1"/>
</dbReference>
<dbReference type="GO" id="GO:0016491">
    <property type="term" value="F:oxidoreductase activity"/>
    <property type="evidence" value="ECO:0007669"/>
    <property type="project" value="InterPro"/>
</dbReference>
<sequence length="370" mass="43133">MALILGSIIHNINLIERERQKYVNENLSKSISASSLKKQAYLDSLMQFGTALKNQIRGDNSISDHYRQILINYFSLFEITQRMWFDTQVDIDRLNNGKSIVIDSTLSNTFSDLSLHPNYIDNPSYTWYLSYRLIPIFDEILNYRFEYGVKIGEYEYIKGAIVKDTKLNDYQELLMAFFVAHMSQDSRMDYDLEVKLINLFQKDYPQSKYLKGLNDILKDYNELKTGMPMKDLEMRDINGKAFKLSDLKGNLVYIDVWATWCGPCVGEFPYSVKLTKRYSNQPDLKFLYVSVDEDTDKWKKFLEKNSQIKGFHGIQNSEFLADSNHVTKLYKINGIPRYILIDKDGKIVTANAKRPSELLSNNYLDSLLLL</sequence>